<keyword evidence="2" id="KW-1185">Reference proteome</keyword>
<protein>
    <submittedName>
        <fullName evidence="1">Uncharacterized protein</fullName>
    </submittedName>
</protein>
<organism evidence="1 2">
    <name type="scientific">Aspergillus transmontanensis</name>
    <dbReference type="NCBI Taxonomy" id="1034304"/>
    <lineage>
        <taxon>Eukaryota</taxon>
        <taxon>Fungi</taxon>
        <taxon>Dikarya</taxon>
        <taxon>Ascomycota</taxon>
        <taxon>Pezizomycotina</taxon>
        <taxon>Eurotiomycetes</taxon>
        <taxon>Eurotiomycetidae</taxon>
        <taxon>Eurotiales</taxon>
        <taxon>Aspergillaceae</taxon>
        <taxon>Aspergillus</taxon>
        <taxon>Aspergillus subgen. Circumdati</taxon>
    </lineage>
</organism>
<accession>A0A5N6VZ03</accession>
<evidence type="ECO:0000313" key="1">
    <source>
        <dbReference type="EMBL" id="KAE8312929.1"/>
    </source>
</evidence>
<dbReference type="AlphaFoldDB" id="A0A5N6VZ03"/>
<proteinExistence type="predicted"/>
<name>A0A5N6VZ03_9EURO</name>
<gene>
    <name evidence="1" type="ORF">BDV41DRAFT_537665</name>
</gene>
<dbReference type="Proteomes" id="UP000325433">
    <property type="component" value="Unassembled WGS sequence"/>
</dbReference>
<reference evidence="2" key="1">
    <citation type="submission" date="2019-04" db="EMBL/GenBank/DDBJ databases">
        <title>Friends and foes A comparative genomics studyof 23 Aspergillus species from section Flavi.</title>
        <authorList>
            <consortium name="DOE Joint Genome Institute"/>
            <person name="Kjaerbolling I."/>
            <person name="Vesth T."/>
            <person name="Frisvad J.C."/>
            <person name="Nybo J.L."/>
            <person name="Theobald S."/>
            <person name="Kildgaard S."/>
            <person name="Isbrandt T."/>
            <person name="Kuo A."/>
            <person name="Sato A."/>
            <person name="Lyhne E.K."/>
            <person name="Kogle M.E."/>
            <person name="Wiebenga A."/>
            <person name="Kun R.S."/>
            <person name="Lubbers R.J."/>
            <person name="Makela M.R."/>
            <person name="Barry K."/>
            <person name="Chovatia M."/>
            <person name="Clum A."/>
            <person name="Daum C."/>
            <person name="Haridas S."/>
            <person name="He G."/>
            <person name="LaButti K."/>
            <person name="Lipzen A."/>
            <person name="Mondo S."/>
            <person name="Riley R."/>
            <person name="Salamov A."/>
            <person name="Simmons B.A."/>
            <person name="Magnuson J.K."/>
            <person name="Henrissat B."/>
            <person name="Mortensen U.H."/>
            <person name="Larsen T.O."/>
            <person name="Devries R.P."/>
            <person name="Grigoriev I.V."/>
            <person name="Machida M."/>
            <person name="Baker S.E."/>
            <person name="Andersen M.R."/>
        </authorList>
    </citation>
    <scope>NUCLEOTIDE SEQUENCE [LARGE SCALE GENOMIC DNA]</scope>
    <source>
        <strain evidence="2">CBS 130015</strain>
    </source>
</reference>
<dbReference type="EMBL" id="ML738329">
    <property type="protein sequence ID" value="KAE8312929.1"/>
    <property type="molecule type" value="Genomic_DNA"/>
</dbReference>
<sequence>MVNALRSQDECASPIRILCIGFEHLILDQVRTDLLRRHKMRANLHFIGCGDCQSAFNILSS</sequence>
<evidence type="ECO:0000313" key="2">
    <source>
        <dbReference type="Proteomes" id="UP000325433"/>
    </source>
</evidence>